<dbReference type="OrthoDB" id="9795675at2"/>
<dbReference type="Gene3D" id="3.40.720.10">
    <property type="entry name" value="Alkaline Phosphatase, subunit A"/>
    <property type="match status" value="1"/>
</dbReference>
<dbReference type="InterPro" id="IPR050738">
    <property type="entry name" value="Sulfatase"/>
</dbReference>
<evidence type="ECO:0000256" key="3">
    <source>
        <dbReference type="ARBA" id="ARBA00022801"/>
    </source>
</evidence>
<dbReference type="RefSeq" id="WP_086087264.1">
    <property type="nucleotide sequence ID" value="NZ_CP021112.1"/>
</dbReference>
<evidence type="ECO:0000256" key="2">
    <source>
        <dbReference type="ARBA" id="ARBA00022723"/>
    </source>
</evidence>
<keyword evidence="3" id="KW-0378">Hydrolase</keyword>
<dbReference type="GO" id="GO:0046872">
    <property type="term" value="F:metal ion binding"/>
    <property type="evidence" value="ECO:0007669"/>
    <property type="project" value="UniProtKB-KW"/>
</dbReference>
<dbReference type="PROSITE" id="PS51318">
    <property type="entry name" value="TAT"/>
    <property type="match status" value="1"/>
</dbReference>
<dbReference type="InterPro" id="IPR017850">
    <property type="entry name" value="Alkaline_phosphatase_core_sf"/>
</dbReference>
<dbReference type="PANTHER" id="PTHR42693">
    <property type="entry name" value="ARYLSULFATASE FAMILY MEMBER"/>
    <property type="match status" value="1"/>
</dbReference>
<gene>
    <name evidence="6" type="ORF">CAK95_07000</name>
</gene>
<evidence type="ECO:0000256" key="1">
    <source>
        <dbReference type="ARBA" id="ARBA00008779"/>
    </source>
</evidence>
<dbReference type="GO" id="GO:0004065">
    <property type="term" value="F:arylsulfatase activity"/>
    <property type="evidence" value="ECO:0007669"/>
    <property type="project" value="TreeGrafter"/>
</dbReference>
<dbReference type="PANTHER" id="PTHR42693:SF53">
    <property type="entry name" value="ENDO-4-O-SULFATASE"/>
    <property type="match status" value="1"/>
</dbReference>
<evidence type="ECO:0000256" key="4">
    <source>
        <dbReference type="ARBA" id="ARBA00022837"/>
    </source>
</evidence>
<dbReference type="STRING" id="1235591.CAK95_07000"/>
<dbReference type="SUPFAM" id="SSF53649">
    <property type="entry name" value="Alkaline phosphatase-like"/>
    <property type="match status" value="1"/>
</dbReference>
<dbReference type="InterPro" id="IPR024607">
    <property type="entry name" value="Sulfatase_CS"/>
</dbReference>
<dbReference type="KEGG" id="psin:CAK95_07000"/>
<feature type="region of interest" description="Disordered" evidence="5">
    <location>
        <begin position="454"/>
        <end position="476"/>
    </location>
</feature>
<proteinExistence type="inferred from homology"/>
<dbReference type="AlphaFoldDB" id="A0A1W6ZNB7"/>
<evidence type="ECO:0000256" key="5">
    <source>
        <dbReference type="SAM" id="MobiDB-lite"/>
    </source>
</evidence>
<dbReference type="InterPro" id="IPR000917">
    <property type="entry name" value="Sulfatase_N"/>
</dbReference>
<evidence type="ECO:0000313" key="7">
    <source>
        <dbReference type="Proteomes" id="UP000194137"/>
    </source>
</evidence>
<dbReference type="PROSITE" id="PS00149">
    <property type="entry name" value="SULFATASE_2"/>
    <property type="match status" value="1"/>
</dbReference>
<dbReference type="InterPro" id="IPR006311">
    <property type="entry name" value="TAT_signal"/>
</dbReference>
<comment type="similarity">
    <text evidence="1">Belongs to the sulfatase family.</text>
</comment>
<organism evidence="6 7">
    <name type="scientific">Pseudorhodoplanes sinuspersici</name>
    <dbReference type="NCBI Taxonomy" id="1235591"/>
    <lineage>
        <taxon>Bacteria</taxon>
        <taxon>Pseudomonadati</taxon>
        <taxon>Pseudomonadota</taxon>
        <taxon>Alphaproteobacteria</taxon>
        <taxon>Hyphomicrobiales</taxon>
        <taxon>Pseudorhodoplanes</taxon>
    </lineage>
</organism>
<keyword evidence="4" id="KW-0106">Calcium</keyword>
<dbReference type="Gene3D" id="3.30.1120.10">
    <property type="match status" value="1"/>
</dbReference>
<keyword evidence="7" id="KW-1185">Reference proteome</keyword>
<name>A0A1W6ZNB7_9HYPH</name>
<dbReference type="EMBL" id="CP021112">
    <property type="protein sequence ID" value="ARP98851.1"/>
    <property type="molecule type" value="Genomic_DNA"/>
</dbReference>
<dbReference type="Proteomes" id="UP000194137">
    <property type="component" value="Chromosome"/>
</dbReference>
<accession>A0A1W6ZNB7</accession>
<protein>
    <submittedName>
        <fullName evidence="6">Twin-arginine translocation pathway signal protein</fullName>
    </submittedName>
</protein>
<reference evidence="6 7" key="1">
    <citation type="submission" date="2017-05" db="EMBL/GenBank/DDBJ databases">
        <title>Full genome sequence of Pseudorhodoplanes sinuspersici.</title>
        <authorList>
            <person name="Dastgheib S.M.M."/>
            <person name="Shavandi M."/>
            <person name="Tirandaz H."/>
        </authorList>
    </citation>
    <scope>NUCLEOTIDE SEQUENCE [LARGE SCALE GENOMIC DNA]</scope>
    <source>
        <strain evidence="6 7">RIPI110</strain>
    </source>
</reference>
<keyword evidence="2" id="KW-0479">Metal-binding</keyword>
<feature type="compositionally biased region" description="Basic and acidic residues" evidence="5">
    <location>
        <begin position="465"/>
        <end position="476"/>
    </location>
</feature>
<sequence length="476" mass="52874">MSRPNALTRRQVLKTTLAGSVAIGSAGLNGVARAQSGPPNIVFIMADDLGYADVSCYGQRDFETPNIDRIALEGLKLTQGYANSSVCSATRIGLITGRYQYRLRAGLEEPISGSARGNPDIGLPPQHPNLASILKKAGYHTALVGKWHMGFLPHFSPIKSGYDEFYGIMSGGVDYFSHKSNPADEKGELYEQETSIENHGYLTNLLGDRAVKVINERARNGKPFLLSLHFTAPHWPWEGPHDEAESRRIRRLMHYDGGTQKTYREMVKSLDLNIGRALQALDANGLADNTIVIFTSDNGGERFSDVWPFTGTKAELLEGGLRVPMLVRWPRRIAANSTSDQAMISMDWMPTLLAAAGAAPDPAHPPDGENLLAVLTAQAQPHPRKLYWRYKAFGQRALRDGDMKYLRINGNEFLFNVADDPRERANLKARDKDTFERLKADYEAWNRTMLPEIPESNTHAIPGRVRADRYGNPSKD</sequence>
<evidence type="ECO:0000313" key="6">
    <source>
        <dbReference type="EMBL" id="ARP98851.1"/>
    </source>
</evidence>
<dbReference type="Pfam" id="PF00884">
    <property type="entry name" value="Sulfatase"/>
    <property type="match status" value="1"/>
</dbReference>